<feature type="transmembrane region" description="Helical" evidence="7">
    <location>
        <begin position="6"/>
        <end position="27"/>
    </location>
</feature>
<dbReference type="AlphaFoldDB" id="A0A261UKI8"/>
<dbReference type="PANTHER" id="PTHR36838:SF3">
    <property type="entry name" value="TRANSPORTER AUXIN EFFLUX CARRIER EC FAMILY"/>
    <property type="match status" value="1"/>
</dbReference>
<dbReference type="OrthoDB" id="3435874at2"/>
<comment type="subcellular location">
    <subcellularLocation>
        <location evidence="1">Membrane</location>
        <topology evidence="1">Multi-pass membrane protein</topology>
    </subcellularLocation>
</comment>
<dbReference type="PANTHER" id="PTHR36838">
    <property type="entry name" value="AUXIN EFFLUX CARRIER FAMILY PROTEIN"/>
    <property type="match status" value="1"/>
</dbReference>
<keyword evidence="4 7" id="KW-0812">Transmembrane</keyword>
<evidence type="ECO:0000256" key="6">
    <source>
        <dbReference type="ARBA" id="ARBA00023136"/>
    </source>
</evidence>
<protein>
    <recommendedName>
        <fullName evidence="10">Transporter</fullName>
    </recommendedName>
</protein>
<evidence type="ECO:0000313" key="9">
    <source>
        <dbReference type="Proteomes" id="UP000215767"/>
    </source>
</evidence>
<organism evidence="8 9">
    <name type="scientific">Bordetella genomosp. 11</name>
    <dbReference type="NCBI Taxonomy" id="1416808"/>
    <lineage>
        <taxon>Bacteria</taxon>
        <taxon>Pseudomonadati</taxon>
        <taxon>Pseudomonadota</taxon>
        <taxon>Betaproteobacteria</taxon>
        <taxon>Burkholderiales</taxon>
        <taxon>Alcaligenaceae</taxon>
        <taxon>Bordetella</taxon>
    </lineage>
</organism>
<keyword evidence="6 7" id="KW-0472">Membrane</keyword>
<dbReference type="RefSeq" id="WP_094843778.1">
    <property type="nucleotide sequence ID" value="NZ_NEVS01000004.1"/>
</dbReference>
<feature type="transmembrane region" description="Helical" evidence="7">
    <location>
        <begin position="240"/>
        <end position="260"/>
    </location>
</feature>
<accession>A0A261UKI8</accession>
<keyword evidence="5 7" id="KW-1133">Transmembrane helix</keyword>
<feature type="transmembrane region" description="Helical" evidence="7">
    <location>
        <begin position="200"/>
        <end position="220"/>
    </location>
</feature>
<proteinExistence type="predicted"/>
<evidence type="ECO:0000256" key="5">
    <source>
        <dbReference type="ARBA" id="ARBA00022989"/>
    </source>
</evidence>
<name>A0A261UKI8_9BORD</name>
<dbReference type="Pfam" id="PF03547">
    <property type="entry name" value="Mem_trans"/>
    <property type="match status" value="1"/>
</dbReference>
<feature type="transmembrane region" description="Helical" evidence="7">
    <location>
        <begin position="68"/>
        <end position="88"/>
    </location>
</feature>
<evidence type="ECO:0008006" key="10">
    <source>
        <dbReference type="Google" id="ProtNLM"/>
    </source>
</evidence>
<keyword evidence="9" id="KW-1185">Reference proteome</keyword>
<feature type="transmembrane region" description="Helical" evidence="7">
    <location>
        <begin position="39"/>
        <end position="56"/>
    </location>
</feature>
<evidence type="ECO:0000256" key="4">
    <source>
        <dbReference type="ARBA" id="ARBA00022692"/>
    </source>
</evidence>
<comment type="caution">
    <text evidence="8">The sequence shown here is derived from an EMBL/GenBank/DDBJ whole genome shotgun (WGS) entry which is preliminary data.</text>
</comment>
<evidence type="ECO:0000256" key="1">
    <source>
        <dbReference type="ARBA" id="ARBA00004141"/>
    </source>
</evidence>
<evidence type="ECO:0000256" key="7">
    <source>
        <dbReference type="SAM" id="Phobius"/>
    </source>
</evidence>
<keyword evidence="3" id="KW-1003">Cell membrane</keyword>
<dbReference type="InterPro" id="IPR004776">
    <property type="entry name" value="Mem_transp_PIN-like"/>
</dbReference>
<keyword evidence="2" id="KW-0813">Transport</keyword>
<dbReference type="Proteomes" id="UP000215767">
    <property type="component" value="Unassembled WGS sequence"/>
</dbReference>
<gene>
    <name evidence="8" type="ORF">CAL28_24755</name>
</gene>
<evidence type="ECO:0000256" key="3">
    <source>
        <dbReference type="ARBA" id="ARBA00022475"/>
    </source>
</evidence>
<dbReference type="GO" id="GO:0055085">
    <property type="term" value="P:transmembrane transport"/>
    <property type="evidence" value="ECO:0007669"/>
    <property type="project" value="InterPro"/>
</dbReference>
<dbReference type="GO" id="GO:0016020">
    <property type="term" value="C:membrane"/>
    <property type="evidence" value="ECO:0007669"/>
    <property type="project" value="UniProtKB-SubCell"/>
</dbReference>
<feature type="transmembrane region" description="Helical" evidence="7">
    <location>
        <begin position="100"/>
        <end position="120"/>
    </location>
</feature>
<reference evidence="9" key="1">
    <citation type="submission" date="2017-05" db="EMBL/GenBank/DDBJ databases">
        <title>Complete and WGS of Bordetella genogroups.</title>
        <authorList>
            <person name="Spilker T."/>
            <person name="Lipuma J."/>
        </authorList>
    </citation>
    <scope>NUCLEOTIDE SEQUENCE [LARGE SCALE GENOMIC DNA]</scope>
    <source>
        <strain evidence="9">AU8856</strain>
    </source>
</reference>
<evidence type="ECO:0000313" key="8">
    <source>
        <dbReference type="EMBL" id="OZI62399.1"/>
    </source>
</evidence>
<dbReference type="EMBL" id="NEVS01000004">
    <property type="protein sequence ID" value="OZI62399.1"/>
    <property type="molecule type" value="Genomic_DNA"/>
</dbReference>
<evidence type="ECO:0000256" key="2">
    <source>
        <dbReference type="ARBA" id="ARBA00022448"/>
    </source>
</evidence>
<feature type="transmembrane region" description="Helical" evidence="7">
    <location>
        <begin position="126"/>
        <end position="146"/>
    </location>
</feature>
<sequence length="280" mass="29889">MNFSQHSLVITCSIFSLIVVGFAISRITKRSYSSPLGDYAYFLALPAEIVISLSGADIGSVSESSIFLLAYALSIAVIWAAIACAYTMKFRESRNEIGMALLSIGQTNTAFLGLPIFIVLFGSPRLLLPIILFQSLILTAICVYLMEALGSRARKRSTLENFYRPLWASFKNPLIVSSFLGVGLALCGVRITQEEIIGSALHMISATAAPIALIALGASFNEETASSLGISRSLEVVSGIFIKSLLHPAVALLIGYLLGLRGETLLALILVTCPLPAVPA</sequence>